<gene>
    <name evidence="4" type="ORF">J2S03_001372</name>
</gene>
<dbReference type="InterPro" id="IPR042183">
    <property type="entry name" value="MmgE/PrpD_sf_1"/>
</dbReference>
<keyword evidence="5" id="KW-1185">Reference proteome</keyword>
<dbReference type="Pfam" id="PF19305">
    <property type="entry name" value="MmgE_PrpD_C"/>
    <property type="match status" value="1"/>
</dbReference>
<dbReference type="SUPFAM" id="SSF103378">
    <property type="entry name" value="2-methylcitrate dehydratase PrpD"/>
    <property type="match status" value="1"/>
</dbReference>
<evidence type="ECO:0000259" key="3">
    <source>
        <dbReference type="Pfam" id="PF19305"/>
    </source>
</evidence>
<protein>
    <submittedName>
        <fullName evidence="4">2-methylcitrate dehydratase PrpD</fullName>
    </submittedName>
</protein>
<proteinExistence type="inferred from homology"/>
<sequence length="462" mass="50105">MYDSMSERLAEYIQQVQYVALPKSVEQATKVAFLDWLGNAIVGSQMPPAQMTHRVLAAQGGAPQATVIGWRRSDVPLTVLGAHRPRSTALWATLANGTSSHIIELDDVHKASIIHAGTVVIPAALALAEWLGASGEELIEAIVAGYDVCIRIGEAVTPSHYQYFHTTGTAGTFGAAAAAAKLLKLSLEQTMHALGTAGTQAAALWEFIETGAMSKHLHSGKAGFNGVLAALLAKEGFTGAPKIIEGKRGFMNAMANSYDAAKVLDQLGTRYALLENCYKIHSSCRHTHHAIDLVIQLTTEHDLRPEEIERIEIGTYRVALDITDNLNPKSVYDGKFSIQYCAALAAVKRRAGLAEFTEENLNDPVVRSVLDRVHAFEDPACQANYPEKWGARVTIVAANGKRFEATTDYPKGDYENPVSADELIGKFTSLVQGYLDEPTTKAFVQRSMTLETLSNVSNFFAE</sequence>
<comment type="similarity">
    <text evidence="1">Belongs to the PrpD family.</text>
</comment>
<accession>A0ABT9XGY8</accession>
<feature type="domain" description="MmgE/PrpD C-terminal" evidence="3">
    <location>
        <begin position="281"/>
        <end position="439"/>
    </location>
</feature>
<dbReference type="InterPro" id="IPR045337">
    <property type="entry name" value="MmgE_PrpD_C"/>
</dbReference>
<evidence type="ECO:0000259" key="2">
    <source>
        <dbReference type="Pfam" id="PF03972"/>
    </source>
</evidence>
<reference evidence="4 5" key="1">
    <citation type="submission" date="2023-07" db="EMBL/GenBank/DDBJ databases">
        <title>Genomic Encyclopedia of Type Strains, Phase IV (KMG-IV): sequencing the most valuable type-strain genomes for metagenomic binning, comparative biology and taxonomic classification.</title>
        <authorList>
            <person name="Goeker M."/>
        </authorList>
    </citation>
    <scope>NUCLEOTIDE SEQUENCE [LARGE SCALE GENOMIC DNA]</scope>
    <source>
        <strain evidence="4 5">DSM 4006</strain>
    </source>
</reference>
<dbReference type="EMBL" id="JAUSTP010000008">
    <property type="protein sequence ID" value="MDQ0189540.1"/>
    <property type="molecule type" value="Genomic_DNA"/>
</dbReference>
<organism evidence="4 5">
    <name type="scientific">Alicyclobacillus cycloheptanicus</name>
    <dbReference type="NCBI Taxonomy" id="1457"/>
    <lineage>
        <taxon>Bacteria</taxon>
        <taxon>Bacillati</taxon>
        <taxon>Bacillota</taxon>
        <taxon>Bacilli</taxon>
        <taxon>Bacillales</taxon>
        <taxon>Alicyclobacillaceae</taxon>
        <taxon>Alicyclobacillus</taxon>
    </lineage>
</organism>
<dbReference type="InterPro" id="IPR005656">
    <property type="entry name" value="MmgE_PrpD"/>
</dbReference>
<dbReference type="RefSeq" id="WP_274456341.1">
    <property type="nucleotide sequence ID" value="NZ_CP067097.1"/>
</dbReference>
<dbReference type="Gene3D" id="3.30.1330.120">
    <property type="entry name" value="2-methylcitrate dehydratase PrpD"/>
    <property type="match status" value="1"/>
</dbReference>
<dbReference type="Gene3D" id="1.10.4100.10">
    <property type="entry name" value="2-methylcitrate dehydratase PrpD"/>
    <property type="match status" value="1"/>
</dbReference>
<evidence type="ECO:0000256" key="1">
    <source>
        <dbReference type="ARBA" id="ARBA00006174"/>
    </source>
</evidence>
<evidence type="ECO:0000313" key="4">
    <source>
        <dbReference type="EMBL" id="MDQ0189540.1"/>
    </source>
</evidence>
<comment type="caution">
    <text evidence="4">The sequence shown here is derived from an EMBL/GenBank/DDBJ whole genome shotgun (WGS) entry which is preliminary data.</text>
</comment>
<dbReference type="Pfam" id="PF03972">
    <property type="entry name" value="MmgE_PrpD_N"/>
    <property type="match status" value="1"/>
</dbReference>
<dbReference type="PANTHER" id="PTHR16943:SF8">
    <property type="entry name" value="2-METHYLCITRATE DEHYDRATASE"/>
    <property type="match status" value="1"/>
</dbReference>
<feature type="domain" description="MmgE/PrpD N-terminal" evidence="2">
    <location>
        <begin position="7"/>
        <end position="259"/>
    </location>
</feature>
<evidence type="ECO:0000313" key="5">
    <source>
        <dbReference type="Proteomes" id="UP001232973"/>
    </source>
</evidence>
<name>A0ABT9XGY8_9BACL</name>
<dbReference type="Proteomes" id="UP001232973">
    <property type="component" value="Unassembled WGS sequence"/>
</dbReference>
<dbReference type="InterPro" id="IPR045336">
    <property type="entry name" value="MmgE_PrpD_N"/>
</dbReference>
<dbReference type="PANTHER" id="PTHR16943">
    <property type="entry name" value="2-METHYLCITRATE DEHYDRATASE-RELATED"/>
    <property type="match status" value="1"/>
</dbReference>
<dbReference type="InterPro" id="IPR036148">
    <property type="entry name" value="MmgE/PrpD_sf"/>
</dbReference>
<dbReference type="InterPro" id="IPR042188">
    <property type="entry name" value="MmgE/PrpD_sf_2"/>
</dbReference>